<evidence type="ECO:0000313" key="2">
    <source>
        <dbReference type="EMBL" id="MBO2449525.1"/>
    </source>
</evidence>
<feature type="transmembrane region" description="Helical" evidence="1">
    <location>
        <begin position="6"/>
        <end position="26"/>
    </location>
</feature>
<organism evidence="2 3">
    <name type="scientific">Actinomadura barringtoniae</name>
    <dbReference type="NCBI Taxonomy" id="1427535"/>
    <lineage>
        <taxon>Bacteria</taxon>
        <taxon>Bacillati</taxon>
        <taxon>Actinomycetota</taxon>
        <taxon>Actinomycetes</taxon>
        <taxon>Streptosporangiales</taxon>
        <taxon>Thermomonosporaceae</taxon>
        <taxon>Actinomadura</taxon>
    </lineage>
</organism>
<dbReference type="GO" id="GO:0015297">
    <property type="term" value="F:antiporter activity"/>
    <property type="evidence" value="ECO:0007669"/>
    <property type="project" value="InterPro"/>
</dbReference>
<dbReference type="Pfam" id="PF03334">
    <property type="entry name" value="PhaG_MnhG_YufB"/>
    <property type="match status" value="1"/>
</dbReference>
<dbReference type="InterPro" id="IPR005133">
    <property type="entry name" value="PhaG_MnhG_YufB"/>
</dbReference>
<evidence type="ECO:0000256" key="1">
    <source>
        <dbReference type="SAM" id="Phobius"/>
    </source>
</evidence>
<feature type="transmembrane region" description="Helical" evidence="1">
    <location>
        <begin position="33"/>
        <end position="54"/>
    </location>
</feature>
<keyword evidence="1" id="KW-1133">Transmembrane helix</keyword>
<dbReference type="RefSeq" id="WP_208257411.1">
    <property type="nucleotide sequence ID" value="NZ_JAGEOJ010000008.1"/>
</dbReference>
<keyword evidence="3" id="KW-1185">Reference proteome</keyword>
<dbReference type="EMBL" id="JAGEOJ010000008">
    <property type="protein sequence ID" value="MBO2449525.1"/>
    <property type="molecule type" value="Genomic_DNA"/>
</dbReference>
<evidence type="ECO:0000313" key="3">
    <source>
        <dbReference type="Proteomes" id="UP000669179"/>
    </source>
</evidence>
<feature type="transmembrane region" description="Helical" evidence="1">
    <location>
        <begin position="66"/>
        <end position="88"/>
    </location>
</feature>
<name>A0A939PBH1_9ACTN</name>
<sequence>MREAVGAVLVWAGAGLAVLCGVRLLFTRGPAARLHVIAPVTVLAAPLVAVGLALRSWSSWHDVAKLALIAALLVATGPATVVTAGRAVRKNAR</sequence>
<keyword evidence="1" id="KW-0812">Transmembrane</keyword>
<reference evidence="2" key="1">
    <citation type="submission" date="2021-03" db="EMBL/GenBank/DDBJ databases">
        <authorList>
            <person name="Kanchanasin P."/>
            <person name="Saeng-In P."/>
            <person name="Phongsopitanun W."/>
            <person name="Yuki M."/>
            <person name="Kudo T."/>
            <person name="Ohkuma M."/>
            <person name="Tanasupawat S."/>
        </authorList>
    </citation>
    <scope>NUCLEOTIDE SEQUENCE</scope>
    <source>
        <strain evidence="2">GKU 128</strain>
    </source>
</reference>
<gene>
    <name evidence="2" type="ORF">J4573_20660</name>
</gene>
<dbReference type="Proteomes" id="UP000669179">
    <property type="component" value="Unassembled WGS sequence"/>
</dbReference>
<protein>
    <submittedName>
        <fullName evidence="2">Monovalent cation/H(+) antiporter subunit G</fullName>
    </submittedName>
</protein>
<accession>A0A939PBH1</accession>
<dbReference type="GO" id="GO:0098662">
    <property type="term" value="P:inorganic cation transmembrane transport"/>
    <property type="evidence" value="ECO:0007669"/>
    <property type="project" value="InterPro"/>
</dbReference>
<comment type="caution">
    <text evidence="2">The sequence shown here is derived from an EMBL/GenBank/DDBJ whole genome shotgun (WGS) entry which is preliminary data.</text>
</comment>
<keyword evidence="1" id="KW-0472">Membrane</keyword>
<dbReference type="AlphaFoldDB" id="A0A939PBH1"/>
<proteinExistence type="predicted"/>